<dbReference type="EMBL" id="KN831968">
    <property type="protein sequence ID" value="KIO05192.1"/>
    <property type="molecule type" value="Genomic_DNA"/>
</dbReference>
<name>A0A0C3K6H1_PISTI</name>
<dbReference type="OrthoDB" id="2745134at2759"/>
<dbReference type="Proteomes" id="UP000054217">
    <property type="component" value="Unassembled WGS sequence"/>
</dbReference>
<evidence type="ECO:0000256" key="1">
    <source>
        <dbReference type="SAM" id="Phobius"/>
    </source>
</evidence>
<dbReference type="InParanoid" id="A0A0C3K6H1"/>
<dbReference type="HOGENOM" id="CLU_1744948_0_0_1"/>
<organism evidence="3 4">
    <name type="scientific">Pisolithus tinctorius Marx 270</name>
    <dbReference type="NCBI Taxonomy" id="870435"/>
    <lineage>
        <taxon>Eukaryota</taxon>
        <taxon>Fungi</taxon>
        <taxon>Dikarya</taxon>
        <taxon>Basidiomycota</taxon>
        <taxon>Agaricomycotina</taxon>
        <taxon>Agaricomycetes</taxon>
        <taxon>Agaricomycetidae</taxon>
        <taxon>Boletales</taxon>
        <taxon>Sclerodermatineae</taxon>
        <taxon>Pisolithaceae</taxon>
        <taxon>Pisolithus</taxon>
    </lineage>
</organism>
<reference evidence="3 4" key="1">
    <citation type="submission" date="2014-04" db="EMBL/GenBank/DDBJ databases">
        <authorList>
            <consortium name="DOE Joint Genome Institute"/>
            <person name="Kuo A."/>
            <person name="Kohler A."/>
            <person name="Costa M.D."/>
            <person name="Nagy L.G."/>
            <person name="Floudas D."/>
            <person name="Copeland A."/>
            <person name="Barry K.W."/>
            <person name="Cichocki N."/>
            <person name="Veneault-Fourrey C."/>
            <person name="LaButti K."/>
            <person name="Lindquist E.A."/>
            <person name="Lipzen A."/>
            <person name="Lundell T."/>
            <person name="Morin E."/>
            <person name="Murat C."/>
            <person name="Sun H."/>
            <person name="Tunlid A."/>
            <person name="Henrissat B."/>
            <person name="Grigoriev I.V."/>
            <person name="Hibbett D.S."/>
            <person name="Martin F."/>
            <person name="Nordberg H.P."/>
            <person name="Cantor M.N."/>
            <person name="Hua S.X."/>
        </authorList>
    </citation>
    <scope>NUCLEOTIDE SEQUENCE [LARGE SCALE GENOMIC DNA]</scope>
    <source>
        <strain evidence="3 4">Marx 270</strain>
    </source>
</reference>
<proteinExistence type="predicted"/>
<keyword evidence="4" id="KW-1185">Reference proteome</keyword>
<keyword evidence="1" id="KW-1133">Transmembrane helix</keyword>
<feature type="domain" description="DUF6533" evidence="2">
    <location>
        <begin position="1"/>
        <end position="35"/>
    </location>
</feature>
<evidence type="ECO:0000313" key="3">
    <source>
        <dbReference type="EMBL" id="KIO05192.1"/>
    </source>
</evidence>
<accession>A0A0C3K6H1</accession>
<feature type="transmembrane region" description="Helical" evidence="1">
    <location>
        <begin position="38"/>
        <end position="61"/>
    </location>
</feature>
<dbReference type="Pfam" id="PF20151">
    <property type="entry name" value="DUF6533"/>
    <property type="match status" value="1"/>
</dbReference>
<gene>
    <name evidence="3" type="ORF">M404DRAFT_141899</name>
</gene>
<keyword evidence="1" id="KW-0812">Transmembrane</keyword>
<evidence type="ECO:0000313" key="4">
    <source>
        <dbReference type="Proteomes" id="UP000054217"/>
    </source>
</evidence>
<keyword evidence="1" id="KW-0472">Membrane</keyword>
<reference evidence="4" key="2">
    <citation type="submission" date="2015-01" db="EMBL/GenBank/DDBJ databases">
        <title>Evolutionary Origins and Diversification of the Mycorrhizal Mutualists.</title>
        <authorList>
            <consortium name="DOE Joint Genome Institute"/>
            <consortium name="Mycorrhizal Genomics Consortium"/>
            <person name="Kohler A."/>
            <person name="Kuo A."/>
            <person name="Nagy L.G."/>
            <person name="Floudas D."/>
            <person name="Copeland A."/>
            <person name="Barry K.W."/>
            <person name="Cichocki N."/>
            <person name="Veneault-Fourrey C."/>
            <person name="LaButti K."/>
            <person name="Lindquist E.A."/>
            <person name="Lipzen A."/>
            <person name="Lundell T."/>
            <person name="Morin E."/>
            <person name="Murat C."/>
            <person name="Riley R."/>
            <person name="Ohm R."/>
            <person name="Sun H."/>
            <person name="Tunlid A."/>
            <person name="Henrissat B."/>
            <person name="Grigoriev I.V."/>
            <person name="Hibbett D.S."/>
            <person name="Martin F."/>
        </authorList>
    </citation>
    <scope>NUCLEOTIDE SEQUENCE [LARGE SCALE GENOMIC DNA]</scope>
    <source>
        <strain evidence="4">Marx 270</strain>
    </source>
</reference>
<dbReference type="AlphaFoldDB" id="A0A0C3K6H1"/>
<evidence type="ECO:0000259" key="2">
    <source>
        <dbReference type="Pfam" id="PF20151"/>
    </source>
</evidence>
<sequence length="150" mass="16679">YDHLITLAEEVTYIWARPKHASAILFLVNRYLGCLSTIAQAVVLLIVLSPEVRLIWLVAFVSDLIRMFRNFCPQRCGLIFCDVGHALTDVHSCPLLHPIPVPVGVVASGTSTTVKYCSSRIKSSCAVRSCIIQGHANRRDSHLALWQCFS</sequence>
<protein>
    <recommendedName>
        <fullName evidence="2">DUF6533 domain-containing protein</fullName>
    </recommendedName>
</protein>
<feature type="non-terminal residue" evidence="3">
    <location>
        <position position="1"/>
    </location>
</feature>
<dbReference type="InterPro" id="IPR045340">
    <property type="entry name" value="DUF6533"/>
</dbReference>